<dbReference type="InterPro" id="IPR009241">
    <property type="entry name" value="HigB-like"/>
</dbReference>
<evidence type="ECO:0000313" key="2">
    <source>
        <dbReference type="Proteomes" id="UP000066284"/>
    </source>
</evidence>
<dbReference type="EMBL" id="LN885086">
    <property type="protein sequence ID" value="CUQ66031.1"/>
    <property type="molecule type" value="Genomic_DNA"/>
</dbReference>
<gene>
    <name evidence="1" type="ORF">NITINOP_1056</name>
</gene>
<protein>
    <submittedName>
        <fullName evidence="1">Phage-related protein</fullName>
    </submittedName>
</protein>
<reference evidence="2" key="1">
    <citation type="submission" date="2015-09" db="EMBL/GenBank/DDBJ databases">
        <authorList>
            <person name="Daims H."/>
        </authorList>
    </citation>
    <scope>NUCLEOTIDE SEQUENCE [LARGE SCALE GENOMIC DNA]</scope>
</reference>
<dbReference type="Pfam" id="PF05973">
    <property type="entry name" value="Gp49"/>
    <property type="match status" value="1"/>
</dbReference>
<sequence length="118" mass="13601">MPMASADKPLVWLHGQVKSPPFSPTARLETGVLLRRVQRGERLAMPQSRPMPSVGPRCHELRIQDKQAIWRIVYRVDSDAIVIVEVFSKKTQATPRQIIEVCQRRLGLYDEVVQEEKR</sequence>
<keyword evidence="2" id="KW-1185">Reference proteome</keyword>
<proteinExistence type="predicted"/>
<organism evidence="1 2">
    <name type="scientific">Candidatus Nitrospira inopinata</name>
    <dbReference type="NCBI Taxonomy" id="1715989"/>
    <lineage>
        <taxon>Bacteria</taxon>
        <taxon>Pseudomonadati</taxon>
        <taxon>Nitrospirota</taxon>
        <taxon>Nitrospiria</taxon>
        <taxon>Nitrospirales</taxon>
        <taxon>Nitrospiraceae</taxon>
        <taxon>Nitrospira</taxon>
    </lineage>
</organism>
<dbReference type="AlphaFoldDB" id="A0A0S4KQI9"/>
<dbReference type="STRING" id="1715989.NITINOP_1056"/>
<evidence type="ECO:0000313" key="1">
    <source>
        <dbReference type="EMBL" id="CUQ66031.1"/>
    </source>
</evidence>
<accession>A0A0S4KQI9</accession>
<dbReference type="Proteomes" id="UP000066284">
    <property type="component" value="Chromosome 1"/>
</dbReference>
<dbReference type="KEGG" id="nio:NITINOP_1056"/>
<name>A0A0S4KQI9_9BACT</name>